<keyword evidence="12 17" id="KW-0598">Phosphotransferase system</keyword>
<accession>A0A1I0E797</accession>
<keyword evidence="25" id="KW-0670">Pyruvate</keyword>
<comment type="similarity">
    <text evidence="5 17">Belongs to the PEP-utilizing enzyme family.</text>
</comment>
<dbReference type="GO" id="GO:0008965">
    <property type="term" value="F:phosphoenolpyruvate-protein phosphotransferase activity"/>
    <property type="evidence" value="ECO:0007669"/>
    <property type="project" value="UniProtKB-EC"/>
</dbReference>
<evidence type="ECO:0000259" key="23">
    <source>
        <dbReference type="Pfam" id="PF02896"/>
    </source>
</evidence>
<evidence type="ECO:0000256" key="7">
    <source>
        <dbReference type="ARBA" id="ARBA00016544"/>
    </source>
</evidence>
<evidence type="ECO:0000259" key="22">
    <source>
        <dbReference type="Pfam" id="PF00391"/>
    </source>
</evidence>
<feature type="binding site" evidence="19">
    <location>
        <position position="331"/>
    </location>
    <ligand>
        <name>phosphoenolpyruvate</name>
        <dbReference type="ChEBI" id="CHEBI:58702"/>
    </ligand>
</feature>
<dbReference type="InterPro" id="IPR006318">
    <property type="entry name" value="PTS_EI-like"/>
</dbReference>
<comment type="subcellular location">
    <subcellularLocation>
        <location evidence="4 17">Cytoplasm</location>
    </subcellularLocation>
</comment>
<evidence type="ECO:0000313" key="25">
    <source>
        <dbReference type="EMBL" id="SET40864.1"/>
    </source>
</evidence>
<name>A0A1I0E797_9FIRM</name>
<evidence type="ECO:0000256" key="20">
    <source>
        <dbReference type="PIRSR" id="PIRSR000732-3"/>
    </source>
</evidence>
<evidence type="ECO:0000256" key="21">
    <source>
        <dbReference type="SAM" id="Coils"/>
    </source>
</evidence>
<dbReference type="InterPro" id="IPR050499">
    <property type="entry name" value="PEP-utilizing_PTS_enzyme"/>
</dbReference>
<keyword evidence="11 17" id="KW-0808">Transferase</keyword>
<dbReference type="Pfam" id="PF02896">
    <property type="entry name" value="PEP-utilizers_C"/>
    <property type="match status" value="1"/>
</dbReference>
<evidence type="ECO:0000256" key="4">
    <source>
        <dbReference type="ARBA" id="ARBA00004496"/>
    </source>
</evidence>
<evidence type="ECO:0000256" key="19">
    <source>
        <dbReference type="PIRSR" id="PIRSR000732-2"/>
    </source>
</evidence>
<evidence type="ECO:0000256" key="3">
    <source>
        <dbReference type="ARBA" id="ARBA00002728"/>
    </source>
</evidence>
<dbReference type="InterPro" id="IPR008279">
    <property type="entry name" value="PEP-util_enz_mobile_dom"/>
</dbReference>
<dbReference type="InterPro" id="IPR036637">
    <property type="entry name" value="Phosphohistidine_dom_sf"/>
</dbReference>
<dbReference type="Pfam" id="PF05524">
    <property type="entry name" value="PEP-utilisers_N"/>
    <property type="match status" value="1"/>
</dbReference>
<feature type="domain" description="PEP-utilising enzyme C-terminal" evidence="23">
    <location>
        <begin position="253"/>
        <end position="540"/>
    </location>
</feature>
<dbReference type="NCBIfam" id="TIGR01417">
    <property type="entry name" value="PTS_I_fam"/>
    <property type="match status" value="1"/>
</dbReference>
<keyword evidence="26" id="KW-1185">Reference proteome</keyword>
<evidence type="ECO:0000256" key="18">
    <source>
        <dbReference type="PIRSR" id="PIRSR000732-1"/>
    </source>
</evidence>
<evidence type="ECO:0000313" key="26">
    <source>
        <dbReference type="Proteomes" id="UP000199800"/>
    </source>
</evidence>
<dbReference type="PANTHER" id="PTHR46244:SF3">
    <property type="entry name" value="PHOSPHOENOLPYRUVATE-PROTEIN PHOSPHOTRANSFERASE"/>
    <property type="match status" value="1"/>
</dbReference>
<dbReference type="STRING" id="29364.SAMN04487772_1196"/>
<feature type="active site" description="Proton donor" evidence="18">
    <location>
        <position position="501"/>
    </location>
</feature>
<reference evidence="25 26" key="1">
    <citation type="submission" date="2016-10" db="EMBL/GenBank/DDBJ databases">
        <authorList>
            <person name="de Groot N.N."/>
        </authorList>
    </citation>
    <scope>NUCLEOTIDE SEQUENCE [LARGE SCALE GENOMIC DNA]</scope>
    <source>
        <strain evidence="25 26">DSM 1801</strain>
    </source>
</reference>
<keyword evidence="9 17" id="KW-0963">Cytoplasm</keyword>
<keyword evidence="10 17" id="KW-0762">Sugar transport</keyword>
<comment type="cofactor">
    <cofactor evidence="2 17 20">
        <name>Mg(2+)</name>
        <dbReference type="ChEBI" id="CHEBI:18420"/>
    </cofactor>
</comment>
<dbReference type="EC" id="2.7.3.9" evidence="6 17"/>
<dbReference type="Proteomes" id="UP000199800">
    <property type="component" value="Unassembled WGS sequence"/>
</dbReference>
<dbReference type="PRINTS" id="PR01736">
    <property type="entry name" value="PHPHTRNFRASE"/>
</dbReference>
<dbReference type="AlphaFoldDB" id="A0A1I0E797"/>
<keyword evidence="8 17" id="KW-0813">Transport</keyword>
<dbReference type="OrthoDB" id="9765468at2"/>
<dbReference type="SUPFAM" id="SSF51621">
    <property type="entry name" value="Phosphoenolpyruvate/pyruvate domain"/>
    <property type="match status" value="1"/>
</dbReference>
<feature type="active site" description="Tele-phosphohistidine intermediate" evidence="18">
    <location>
        <position position="188"/>
    </location>
</feature>
<evidence type="ECO:0000256" key="17">
    <source>
        <dbReference type="PIRNR" id="PIRNR000732"/>
    </source>
</evidence>
<gene>
    <name evidence="25" type="ORF">SAMN04487772_1196</name>
</gene>
<evidence type="ECO:0000256" key="16">
    <source>
        <dbReference type="ARBA" id="ARBA00033235"/>
    </source>
</evidence>
<feature type="domain" description="PEP-utilising enzyme mobile" evidence="22">
    <location>
        <begin position="152"/>
        <end position="224"/>
    </location>
</feature>
<evidence type="ECO:0000256" key="8">
    <source>
        <dbReference type="ARBA" id="ARBA00022448"/>
    </source>
</evidence>
<dbReference type="InterPro" id="IPR000121">
    <property type="entry name" value="PEP_util_C"/>
</dbReference>
<evidence type="ECO:0000256" key="11">
    <source>
        <dbReference type="ARBA" id="ARBA00022679"/>
    </source>
</evidence>
<evidence type="ECO:0000256" key="9">
    <source>
        <dbReference type="ARBA" id="ARBA00022490"/>
    </source>
</evidence>
<dbReference type="InterPro" id="IPR040442">
    <property type="entry name" value="Pyrv_kinase-like_dom_sf"/>
</dbReference>
<evidence type="ECO:0000256" key="12">
    <source>
        <dbReference type="ARBA" id="ARBA00022683"/>
    </source>
</evidence>
<dbReference type="GO" id="GO:0016301">
    <property type="term" value="F:kinase activity"/>
    <property type="evidence" value="ECO:0007669"/>
    <property type="project" value="UniProtKB-KW"/>
</dbReference>
<dbReference type="RefSeq" id="WP_092478391.1">
    <property type="nucleotide sequence ID" value="NZ_FOHN01000019.1"/>
</dbReference>
<keyword evidence="15 17" id="KW-0460">Magnesium</keyword>
<feature type="binding site" evidence="20">
    <location>
        <position position="430"/>
    </location>
    <ligand>
        <name>Mg(2+)</name>
        <dbReference type="ChEBI" id="CHEBI:18420"/>
    </ligand>
</feature>
<organism evidence="25 26">
    <name type="scientific">[Clostridium] polysaccharolyticum</name>
    <dbReference type="NCBI Taxonomy" id="29364"/>
    <lineage>
        <taxon>Bacteria</taxon>
        <taxon>Bacillati</taxon>
        <taxon>Bacillota</taxon>
        <taxon>Clostridia</taxon>
        <taxon>Lachnospirales</taxon>
        <taxon>Lachnospiraceae</taxon>
    </lineage>
</organism>
<feature type="binding site" evidence="19">
    <location>
        <begin position="453"/>
        <end position="454"/>
    </location>
    <ligand>
        <name>phosphoenolpyruvate</name>
        <dbReference type="ChEBI" id="CHEBI:58702"/>
    </ligand>
</feature>
<dbReference type="GO" id="GO:0046872">
    <property type="term" value="F:metal ion binding"/>
    <property type="evidence" value="ECO:0007669"/>
    <property type="project" value="UniProtKB-KW"/>
</dbReference>
<dbReference type="GO" id="GO:0009401">
    <property type="term" value="P:phosphoenolpyruvate-dependent sugar phosphotransferase system"/>
    <property type="evidence" value="ECO:0007669"/>
    <property type="project" value="UniProtKB-KW"/>
</dbReference>
<evidence type="ECO:0000256" key="2">
    <source>
        <dbReference type="ARBA" id="ARBA00001946"/>
    </source>
</evidence>
<sequence length="552" mass="61520">MKVYNGKSVFGGIAIGKISVYNKEQQQIERYHVEDAAAEVERFMRAKETAVNQLKALYDKALAEVGEANAMIFEVHQMMLDDLDYNDSITNMIETQKVNSEYAVGVTADNFAQMFSSMDDDYMKERAADVKDISERLVTVLSGGNGEGNKFSEPVIILADDLAPSETVQLDKDKVLAFVTRQGSSNSHTAILARTMSIPALIGVDVETDGAYNGVKAVVNGFTGEFIIEPDQETEQKMEEKRQEELEKKVLLQQMKGQGNVTLDGQTINLYANIGNVEDVASVLQNDAGGIGLFRSEFLYLESNDYPTEEEQFAKYRQVVETMHGKKVIIRTLDIGADKQVDYFNMDKEENPALGYRAIRICLDRKEIFRTQLRALFRASAFGKLSIMFPMIISVNEVREIKKMVEEVKAELKEQGIAYSDDVELGIMIETPASVMISDMLAKEVDFFSIGTNDLTQYTLAIDRQNPKLDPIYDPHHLAVLRMIKTVVDNAHANGIWAGICGELGADPELTETFLAMGLDELSVSPSLILGLRKAIRSTDVSKVKEEVLAKF</sequence>
<evidence type="ECO:0000256" key="14">
    <source>
        <dbReference type="ARBA" id="ARBA00022777"/>
    </source>
</evidence>
<evidence type="ECO:0000256" key="10">
    <source>
        <dbReference type="ARBA" id="ARBA00022597"/>
    </source>
</evidence>
<feature type="binding site" evidence="19">
    <location>
        <position position="295"/>
    </location>
    <ligand>
        <name>phosphoenolpyruvate</name>
        <dbReference type="ChEBI" id="CHEBI:58702"/>
    </ligand>
</feature>
<dbReference type="SUPFAM" id="SSF52009">
    <property type="entry name" value="Phosphohistidine domain"/>
    <property type="match status" value="1"/>
</dbReference>
<dbReference type="Gene3D" id="1.10.274.10">
    <property type="entry name" value="PtsI, HPr-binding domain"/>
    <property type="match status" value="1"/>
</dbReference>
<feature type="coiled-coil region" evidence="21">
    <location>
        <begin position="33"/>
        <end position="64"/>
    </location>
</feature>
<dbReference type="PANTHER" id="PTHR46244">
    <property type="entry name" value="PHOSPHOENOLPYRUVATE-PROTEIN PHOSPHOTRANSFERASE"/>
    <property type="match status" value="1"/>
</dbReference>
<comment type="function">
    <text evidence="3 17">General (non sugar-specific) component of the phosphoenolpyruvate-dependent sugar phosphotransferase system (sugar PTS). This major carbohydrate active-transport system catalyzes the phosphorylation of incoming sugar substrates concomitantly with their translocation across the cell membrane. Enzyme I transfers the phosphoryl group from phosphoenolpyruvate (PEP) to the phosphoryl carrier protein (HPr).</text>
</comment>
<dbReference type="Gene3D" id="3.20.20.60">
    <property type="entry name" value="Phosphoenolpyruvate-binding domains"/>
    <property type="match status" value="1"/>
</dbReference>
<dbReference type="SUPFAM" id="SSF47831">
    <property type="entry name" value="Enzyme I of the PEP:sugar phosphotransferase system HPr-binding (sub)domain"/>
    <property type="match status" value="1"/>
</dbReference>
<feature type="binding site" evidence="19">
    <location>
        <position position="464"/>
    </location>
    <ligand>
        <name>phosphoenolpyruvate</name>
        <dbReference type="ChEBI" id="CHEBI:58702"/>
    </ligand>
</feature>
<dbReference type="PROSITE" id="PS00742">
    <property type="entry name" value="PEP_ENZYMES_2"/>
    <property type="match status" value="1"/>
</dbReference>
<evidence type="ECO:0000256" key="6">
    <source>
        <dbReference type="ARBA" id="ARBA00012232"/>
    </source>
</evidence>
<dbReference type="InterPro" id="IPR015813">
    <property type="entry name" value="Pyrv/PenolPyrv_kinase-like_dom"/>
</dbReference>
<keyword evidence="14 17" id="KW-0418">Kinase</keyword>
<evidence type="ECO:0000256" key="15">
    <source>
        <dbReference type="ARBA" id="ARBA00022842"/>
    </source>
</evidence>
<feature type="domain" description="Phosphotransferase system enzyme I N-terminal" evidence="24">
    <location>
        <begin position="6"/>
        <end position="126"/>
    </location>
</feature>
<keyword evidence="13 17" id="KW-0479">Metal-binding</keyword>
<dbReference type="InterPro" id="IPR024692">
    <property type="entry name" value="PTS_EI"/>
</dbReference>
<dbReference type="Gene3D" id="3.50.30.10">
    <property type="entry name" value="Phosphohistidine domain"/>
    <property type="match status" value="1"/>
</dbReference>
<dbReference type="GO" id="GO:0005737">
    <property type="term" value="C:cytoplasm"/>
    <property type="evidence" value="ECO:0007669"/>
    <property type="project" value="UniProtKB-SubCell"/>
</dbReference>
<comment type="catalytic activity">
    <reaction evidence="1 17">
        <text>L-histidyl-[protein] + phosphoenolpyruvate = N(pros)-phospho-L-histidyl-[protein] + pyruvate</text>
        <dbReference type="Rhea" id="RHEA:23880"/>
        <dbReference type="Rhea" id="RHEA-COMP:9745"/>
        <dbReference type="Rhea" id="RHEA-COMP:9746"/>
        <dbReference type="ChEBI" id="CHEBI:15361"/>
        <dbReference type="ChEBI" id="CHEBI:29979"/>
        <dbReference type="ChEBI" id="CHEBI:58702"/>
        <dbReference type="ChEBI" id="CHEBI:64837"/>
        <dbReference type="EC" id="2.7.3.9"/>
    </reaction>
</comment>
<dbReference type="InterPro" id="IPR023151">
    <property type="entry name" value="PEP_util_CS"/>
</dbReference>
<keyword evidence="21" id="KW-0175">Coiled coil</keyword>
<proteinExistence type="inferred from homology"/>
<dbReference type="InterPro" id="IPR008731">
    <property type="entry name" value="PTS_EIN"/>
</dbReference>
<dbReference type="EMBL" id="FOHN01000019">
    <property type="protein sequence ID" value="SET40864.1"/>
    <property type="molecule type" value="Genomic_DNA"/>
</dbReference>
<evidence type="ECO:0000256" key="13">
    <source>
        <dbReference type="ARBA" id="ARBA00022723"/>
    </source>
</evidence>
<dbReference type="Pfam" id="PF00391">
    <property type="entry name" value="PEP-utilizers"/>
    <property type="match status" value="1"/>
</dbReference>
<evidence type="ECO:0000256" key="1">
    <source>
        <dbReference type="ARBA" id="ARBA00000683"/>
    </source>
</evidence>
<evidence type="ECO:0000259" key="24">
    <source>
        <dbReference type="Pfam" id="PF05524"/>
    </source>
</evidence>
<dbReference type="InterPro" id="IPR036618">
    <property type="entry name" value="PtsI_HPr-bd_sf"/>
</dbReference>
<protein>
    <recommendedName>
        <fullName evidence="7 17">Phosphoenolpyruvate-protein phosphotransferase</fullName>
        <ecNumber evidence="6 17">2.7.3.9</ecNumber>
    </recommendedName>
    <alternativeName>
        <fullName evidence="16 17">Phosphotransferase system, enzyme I</fullName>
    </alternativeName>
</protein>
<feature type="binding site" evidence="20">
    <location>
        <position position="454"/>
    </location>
    <ligand>
        <name>Mg(2+)</name>
        <dbReference type="ChEBI" id="CHEBI:18420"/>
    </ligand>
</feature>
<evidence type="ECO:0000256" key="5">
    <source>
        <dbReference type="ARBA" id="ARBA00007837"/>
    </source>
</evidence>
<dbReference type="PIRSF" id="PIRSF000732">
    <property type="entry name" value="PTS_enzyme_I"/>
    <property type="match status" value="1"/>
</dbReference>